<keyword evidence="3" id="KW-0472">Membrane</keyword>
<keyword evidence="5" id="KW-1185">Reference proteome</keyword>
<evidence type="ECO:0000256" key="2">
    <source>
        <dbReference type="SAM" id="MobiDB-lite"/>
    </source>
</evidence>
<feature type="compositionally biased region" description="Basic and acidic residues" evidence="2">
    <location>
        <begin position="272"/>
        <end position="285"/>
    </location>
</feature>
<sequence length="1812" mass="198590">MEQQVQLQAQQIAELRDLLQRQSQELQRMAAAQPAAPAQAAAPVPSAVPRRMEGILDSKIVGKVKQFDGQRSSWKTFEFHWKAYLAIEDEPDVAMLVNDVGSVNNPDFEPLSSQLYFMLVLAMPEDSTGESILSNTPEGEGALAWKKLLNEYSPNEPGNIVGQFRKILGTVFPKDADIVTEIMKLDKEIARYEKASGETVSANVSRGILLGALSEEPDLQKHLFRNLRSLPTYADMRAEVVNALAAQRSVSDDAMDTGALKGGKSKGGKAKGGKDGKSKKGKGYDSHAVTTDYRDSAVVAANEPRCDMYRAIVCREQREHYPCRAASFDFELGGHFVFGLEAIEAEERHVSIAAVSHKPKDAIMIDSGAQISAMPSQMVHDAGYTIQRSKIHELHAIDGSKVPHHGRADVKIRRGDAVLQLGMEVADIECPVLSTDAITRRGQSVLHSPMGDWIVDAPMLPPDGAEVIKLKKERSACYLEFDELLKDGQNAEQSKESEESVGILAAARRALAPSTVPTSSSAALPRALGPDPSENVTLKAKELTRPGQPTAQERRAHAAHHLPFRPWCPECVMGRGRERPRPKQQDSPELDADQVPIVEMDFFFAATDEIAKKYPMLHGFAVKLVEAKRIPRDERRAMIPVLNIVDGRSNAMGTLMTNKTVGQYKTLYVAKLIDSWGHTTVVLLTDGEPAIVAIAEDVKKHRSHGTLVRKAAAHSHQSMGRVEGANSLAAGLLRTFRFALEKRLEVTIDADHPILPFVTNAIGWYITRFQPREHGGSSYKFLFGKEYDGEVAEIGEQVWYRIAGRVASGQGKFEARFAKGAWAGKSEFDDQHLVVDLQRGLLKVRAVRRMPEEFRWSEDLLRQISVTPWDPTPARAKEIARPKGLYITERMIDRHGPTSECLKCSTGRGQHSDACRQRFEHIVQEELERRLKTEGASPATPAPPGVTPGTPVPESAHGPSQRSQPEDRAPRTPRPGAQVQEGTADQPPRSSVGNIPDTPMDTKDDTTRKHQVEAAETEDQGGKRQRIELLGVRPEVTVIAGLSVCELAVCEADDSEEYDPVWDPIPTPESRCDGRCPSHGGRCALRADHRGGCACRLCLIHAARAVEAPSAVVAGLYSMWADGLDDEVESPQMVHYDYYSGEPLDEELYQEGRRDELEAMREYGVYSEIPISQCQPGGKHVRGFPIAHMKGDRVRWRFVATEVNDKHREDNHQGTPPLMVIGLIISLAASKSDADGVHRRLLRVWDVRKAFFNADLGELVYVHPGWELCPKGPCWVLHKAMNGTRKASQLWGETSKAAIDDAGGKPLKGTVGTYHFENLVGDGMDATMCCHGDDFLAEGHRDTLDAIGNFLEANFEVTEMPGFYWSADPKHVEELIRWGHKSGSKAAPTPGTKATGAGMRNALDPLPVAEAKSTSSAAGLSLYVSSDRPDAMFSSKTIMQHVSKPNVLMNARLHRLCRYYEGAPRLLWCYELQDLPEVLRVDADADWASTASLFRTSASGGVVRFGGHTVEAFAVSQATQALSSGESEFYAIGSGAARGLQAKHFLGEVGVTVRLVVASDSAAGRGICQRHGVGKVRHLELRYLWLQDRVRLRQLELIKEATTEMVADILTKYVESETLYKHMATMNLRLVPLGAVVVSALLPTARGQETEAGAKGAPWLLIVMALSIALLSFLVGCCAGARVCSTAVCYERPETLIDDSAAPEQTASDGDARAQLVLSRLTVPDLRATARANKIGLGVGYVRKERLIEMIISAGASPTVEQAERLESVRAVLSKAGLSCSVQPRLLLTKQVLESHLVLLETACTPLRKISD</sequence>
<dbReference type="Proteomes" id="UP001189429">
    <property type="component" value="Unassembled WGS sequence"/>
</dbReference>
<keyword evidence="3" id="KW-0812">Transmembrane</keyword>
<gene>
    <name evidence="4" type="ORF">PCOR1329_LOCUS68712</name>
</gene>
<evidence type="ECO:0000256" key="1">
    <source>
        <dbReference type="SAM" id="Coils"/>
    </source>
</evidence>
<evidence type="ECO:0000256" key="3">
    <source>
        <dbReference type="SAM" id="Phobius"/>
    </source>
</evidence>
<feature type="coiled-coil region" evidence="1">
    <location>
        <begin position="5"/>
        <end position="32"/>
    </location>
</feature>
<feature type="region of interest" description="Disordered" evidence="2">
    <location>
        <begin position="255"/>
        <end position="286"/>
    </location>
</feature>
<feature type="region of interest" description="Disordered" evidence="2">
    <location>
        <begin position="1381"/>
        <end position="1400"/>
    </location>
</feature>
<feature type="compositionally biased region" description="Low complexity" evidence="2">
    <location>
        <begin position="1385"/>
        <end position="1398"/>
    </location>
</feature>
<feature type="compositionally biased region" description="Low complexity" evidence="2">
    <location>
        <begin position="514"/>
        <end position="525"/>
    </location>
</feature>
<name>A0ABN9WRB5_9DINO</name>
<dbReference type="EMBL" id="CAUYUJ010018981">
    <property type="protein sequence ID" value="CAK0887738.1"/>
    <property type="molecule type" value="Genomic_DNA"/>
</dbReference>
<evidence type="ECO:0000313" key="4">
    <source>
        <dbReference type="EMBL" id="CAK0887738.1"/>
    </source>
</evidence>
<feature type="compositionally biased region" description="Basic and acidic residues" evidence="2">
    <location>
        <begin position="1000"/>
        <end position="1013"/>
    </location>
</feature>
<protein>
    <recommendedName>
        <fullName evidence="6">Copia protein</fullName>
    </recommendedName>
</protein>
<feature type="transmembrane region" description="Helical" evidence="3">
    <location>
        <begin position="1657"/>
        <end position="1676"/>
    </location>
</feature>
<proteinExistence type="predicted"/>
<feature type="region of interest" description="Disordered" evidence="2">
    <location>
        <begin position="514"/>
        <end position="533"/>
    </location>
</feature>
<accession>A0ABN9WRB5</accession>
<keyword evidence="3" id="KW-1133">Transmembrane helix</keyword>
<feature type="compositionally biased region" description="Polar residues" evidence="2">
    <location>
        <begin position="980"/>
        <end position="993"/>
    </location>
</feature>
<organism evidence="4 5">
    <name type="scientific">Prorocentrum cordatum</name>
    <dbReference type="NCBI Taxonomy" id="2364126"/>
    <lineage>
        <taxon>Eukaryota</taxon>
        <taxon>Sar</taxon>
        <taxon>Alveolata</taxon>
        <taxon>Dinophyceae</taxon>
        <taxon>Prorocentrales</taxon>
        <taxon>Prorocentraceae</taxon>
        <taxon>Prorocentrum</taxon>
    </lineage>
</organism>
<keyword evidence="1" id="KW-0175">Coiled coil</keyword>
<evidence type="ECO:0008006" key="6">
    <source>
        <dbReference type="Google" id="ProtNLM"/>
    </source>
</evidence>
<reference evidence="4" key="1">
    <citation type="submission" date="2023-10" db="EMBL/GenBank/DDBJ databases">
        <authorList>
            <person name="Chen Y."/>
            <person name="Shah S."/>
            <person name="Dougan E. K."/>
            <person name="Thang M."/>
            <person name="Chan C."/>
        </authorList>
    </citation>
    <scope>NUCLEOTIDE SEQUENCE [LARGE SCALE GENOMIC DNA]</scope>
</reference>
<dbReference type="CDD" id="cd09272">
    <property type="entry name" value="RNase_HI_RT_Ty1"/>
    <property type="match status" value="1"/>
</dbReference>
<evidence type="ECO:0000313" key="5">
    <source>
        <dbReference type="Proteomes" id="UP001189429"/>
    </source>
</evidence>
<feature type="region of interest" description="Disordered" evidence="2">
    <location>
        <begin position="929"/>
        <end position="1022"/>
    </location>
</feature>
<comment type="caution">
    <text evidence="4">The sequence shown here is derived from an EMBL/GenBank/DDBJ whole genome shotgun (WGS) entry which is preliminary data.</text>
</comment>